<evidence type="ECO:0000313" key="8">
    <source>
        <dbReference type="Proteomes" id="UP000796880"/>
    </source>
</evidence>
<dbReference type="OrthoDB" id="5835829at2759"/>
<dbReference type="Pfam" id="PF00201">
    <property type="entry name" value="UDPGT"/>
    <property type="match status" value="1"/>
</dbReference>
<dbReference type="AlphaFoldDB" id="A0A8K0GMP5"/>
<dbReference type="GO" id="GO:0080044">
    <property type="term" value="F:quercetin 7-O-glucosyltransferase activity"/>
    <property type="evidence" value="ECO:0007669"/>
    <property type="project" value="TreeGrafter"/>
</dbReference>
<dbReference type="PROSITE" id="PS00375">
    <property type="entry name" value="UDPGT"/>
    <property type="match status" value="1"/>
</dbReference>
<name>A0A8K0GMP5_9ROSA</name>
<dbReference type="InterPro" id="IPR002213">
    <property type="entry name" value="UDP_glucos_trans"/>
</dbReference>
<accession>A0A8K0GMP5</accession>
<dbReference type="GO" id="GO:0102970">
    <property type="term" value="F:7-deoxyloganetic acid glucosyltransferase activity"/>
    <property type="evidence" value="ECO:0007669"/>
    <property type="project" value="UniProtKB-EC"/>
</dbReference>
<proteinExistence type="inferred from homology"/>
<keyword evidence="3 5" id="KW-0808">Transferase</keyword>
<dbReference type="EC" id="2.4.1.-" evidence="6"/>
<evidence type="ECO:0000256" key="4">
    <source>
        <dbReference type="ARBA" id="ARBA00051827"/>
    </source>
</evidence>
<protein>
    <recommendedName>
        <fullName evidence="6">Glycosyltransferase</fullName>
        <ecNumber evidence="6">2.4.1.-</ecNumber>
    </recommendedName>
</protein>
<comment type="caution">
    <text evidence="7">The sequence shown here is derived from an EMBL/GenBank/DDBJ whole genome shotgun (WGS) entry which is preliminary data.</text>
</comment>
<dbReference type="FunFam" id="3.40.50.2000:FF:000065">
    <property type="entry name" value="Glycosyltransferase"/>
    <property type="match status" value="1"/>
</dbReference>
<reference evidence="7" key="1">
    <citation type="submission" date="2020-03" db="EMBL/GenBank/DDBJ databases">
        <title>A high-quality chromosome-level genome assembly of a woody plant with both climbing and erect habits, Rhamnella rubrinervis.</title>
        <authorList>
            <person name="Lu Z."/>
            <person name="Yang Y."/>
            <person name="Zhu X."/>
            <person name="Sun Y."/>
        </authorList>
    </citation>
    <scope>NUCLEOTIDE SEQUENCE</scope>
    <source>
        <strain evidence="7">BYM</strain>
        <tissue evidence="7">Leaf</tissue>
    </source>
</reference>
<comment type="similarity">
    <text evidence="1 5">Belongs to the UDP-glycosyltransferase family.</text>
</comment>
<sequence length="493" mass="55527">MEQQDSRCYLPRVLIFPLPAQGHVNAMLKLAELLGLAGLHVTFLNTHFVHNRLLLHTDIPARFANYPGFLFKTISDGLPEDHPRSSNSIMEVAHSINMKSKSLFKQMVASNELGSESDSSPSVTFIIVDGIFGGFTTDVANELHIPIIHFRTVGACCFWTYFSIPKLIQAGELPIRGKEDMDRLTRNVPGMESFLRCRDLPSFCRVSDLTDSNLQLAVRETYQSPRAQAIILNTFDDLEGPVISHIRTLCPKIYSIGPLHAHLKLKLSHTTPLPPSQSSSNNLFDVDKSCIAWLDKQPLNSVIYVSFGSIAVITRHELMEFWYGLVNSKKRFLWVVRPDMVAGEGNAHHNIPTELLEGTKERGYMVGWAPQEEVLEHRAVGGFMTHSGWNSILESIVAGVPMICWPRRADQPVNSRFVSEVWKLGLEMKDVCDRNIVEKMVNDLMEERKEEFQREAEKMSKLAWKSVSEGGSSYCNLESLIQSIRLTTNGSKT</sequence>
<dbReference type="PANTHER" id="PTHR11926:SF1392">
    <property type="entry name" value="GLYCOSYLTRANSFERASE"/>
    <property type="match status" value="1"/>
</dbReference>
<evidence type="ECO:0000256" key="2">
    <source>
        <dbReference type="ARBA" id="ARBA00022676"/>
    </source>
</evidence>
<dbReference type="GO" id="GO:0080043">
    <property type="term" value="F:quercetin 3-O-glucosyltransferase activity"/>
    <property type="evidence" value="ECO:0007669"/>
    <property type="project" value="TreeGrafter"/>
</dbReference>
<dbReference type="SUPFAM" id="SSF53756">
    <property type="entry name" value="UDP-Glycosyltransferase/glycogen phosphorylase"/>
    <property type="match status" value="1"/>
</dbReference>
<gene>
    <name evidence="7" type="ORF">FNV43_RR21949</name>
</gene>
<organism evidence="7 8">
    <name type="scientific">Rhamnella rubrinervis</name>
    <dbReference type="NCBI Taxonomy" id="2594499"/>
    <lineage>
        <taxon>Eukaryota</taxon>
        <taxon>Viridiplantae</taxon>
        <taxon>Streptophyta</taxon>
        <taxon>Embryophyta</taxon>
        <taxon>Tracheophyta</taxon>
        <taxon>Spermatophyta</taxon>
        <taxon>Magnoliopsida</taxon>
        <taxon>eudicotyledons</taxon>
        <taxon>Gunneridae</taxon>
        <taxon>Pentapetalae</taxon>
        <taxon>rosids</taxon>
        <taxon>fabids</taxon>
        <taxon>Rosales</taxon>
        <taxon>Rhamnaceae</taxon>
        <taxon>rhamnoid group</taxon>
        <taxon>Rhamneae</taxon>
        <taxon>Rhamnella</taxon>
    </lineage>
</organism>
<dbReference type="Gene3D" id="3.40.50.2000">
    <property type="entry name" value="Glycogen Phosphorylase B"/>
    <property type="match status" value="2"/>
</dbReference>
<dbReference type="FunFam" id="3.40.50.2000:FF:000040">
    <property type="entry name" value="UDP-glycosyltransferase 76C1"/>
    <property type="match status" value="1"/>
</dbReference>
<dbReference type="EMBL" id="VOIH02000010">
    <property type="protein sequence ID" value="KAF3434862.1"/>
    <property type="molecule type" value="Genomic_DNA"/>
</dbReference>
<dbReference type="CDD" id="cd03784">
    <property type="entry name" value="GT1_Gtf-like"/>
    <property type="match status" value="1"/>
</dbReference>
<evidence type="ECO:0000256" key="5">
    <source>
        <dbReference type="RuleBase" id="RU003718"/>
    </source>
</evidence>
<comment type="catalytic activity">
    <reaction evidence="4">
        <text>7-deoxyloganetate + UDP-alpha-D-glucose = 7-deoxyloganate + UDP + H(+)</text>
        <dbReference type="Rhea" id="RHEA:39895"/>
        <dbReference type="ChEBI" id="CHEBI:15378"/>
        <dbReference type="ChEBI" id="CHEBI:58223"/>
        <dbReference type="ChEBI" id="CHEBI:58885"/>
        <dbReference type="ChEBI" id="CHEBI:76844"/>
        <dbReference type="ChEBI" id="CHEBI:76846"/>
        <dbReference type="EC" id="2.4.1.323"/>
    </reaction>
</comment>
<evidence type="ECO:0000313" key="7">
    <source>
        <dbReference type="EMBL" id="KAF3434862.1"/>
    </source>
</evidence>
<dbReference type="PANTHER" id="PTHR11926">
    <property type="entry name" value="GLUCOSYL/GLUCURONOSYL TRANSFERASES"/>
    <property type="match status" value="1"/>
</dbReference>
<evidence type="ECO:0000256" key="1">
    <source>
        <dbReference type="ARBA" id="ARBA00009995"/>
    </source>
</evidence>
<dbReference type="InterPro" id="IPR035595">
    <property type="entry name" value="UDP_glycos_trans_CS"/>
</dbReference>
<evidence type="ECO:0000256" key="6">
    <source>
        <dbReference type="RuleBase" id="RU362057"/>
    </source>
</evidence>
<keyword evidence="2 5" id="KW-0328">Glycosyltransferase</keyword>
<dbReference type="Proteomes" id="UP000796880">
    <property type="component" value="Unassembled WGS sequence"/>
</dbReference>
<keyword evidence="8" id="KW-1185">Reference proteome</keyword>
<evidence type="ECO:0000256" key="3">
    <source>
        <dbReference type="ARBA" id="ARBA00022679"/>
    </source>
</evidence>